<evidence type="ECO:0000313" key="16">
    <source>
        <dbReference type="Proteomes" id="UP000237381"/>
    </source>
</evidence>
<dbReference type="PROSITE" id="PS50901">
    <property type="entry name" value="FTSK"/>
    <property type="match status" value="1"/>
</dbReference>
<feature type="region of interest" description="Disordered" evidence="12">
    <location>
        <begin position="127"/>
        <end position="155"/>
    </location>
</feature>
<organism evidence="15 16">
    <name type="scientific">Paraburkholderia eburnea</name>
    <dbReference type="NCBI Taxonomy" id="1189126"/>
    <lineage>
        <taxon>Bacteria</taxon>
        <taxon>Pseudomonadati</taxon>
        <taxon>Pseudomonadota</taxon>
        <taxon>Betaproteobacteria</taxon>
        <taxon>Burkholderiales</taxon>
        <taxon>Burkholderiaceae</taxon>
        <taxon>Paraburkholderia</taxon>
    </lineage>
</organism>
<evidence type="ECO:0000256" key="12">
    <source>
        <dbReference type="SAM" id="MobiDB-lite"/>
    </source>
</evidence>
<dbReference type="InterPro" id="IPR018541">
    <property type="entry name" value="Ftsk_gamma"/>
</dbReference>
<keyword evidence="16" id="KW-1185">Reference proteome</keyword>
<dbReference type="Pfam" id="PF01580">
    <property type="entry name" value="FtsK_SpoIIIE"/>
    <property type="match status" value="1"/>
</dbReference>
<dbReference type="InterPro" id="IPR041027">
    <property type="entry name" value="FtsK_alpha"/>
</dbReference>
<feature type="region of interest" description="Disordered" evidence="12">
    <location>
        <begin position="436"/>
        <end position="496"/>
    </location>
</feature>
<accession>A0A2S4MM48</accession>
<dbReference type="RefSeq" id="WP_103701518.1">
    <property type="nucleotide sequence ID" value="NZ_PQGA01000001.1"/>
</dbReference>
<dbReference type="InterPro" id="IPR027417">
    <property type="entry name" value="P-loop_NTPase"/>
</dbReference>
<keyword evidence="3" id="KW-0132">Cell division</keyword>
<comment type="similarity">
    <text evidence="2">Belongs to the FtsK/SpoIIIE/SftA family.</text>
</comment>
<evidence type="ECO:0000313" key="15">
    <source>
        <dbReference type="EMBL" id="POR55715.1"/>
    </source>
</evidence>
<feature type="transmembrane region" description="Helical" evidence="13">
    <location>
        <begin position="44"/>
        <end position="68"/>
    </location>
</feature>
<dbReference type="InterPro" id="IPR036390">
    <property type="entry name" value="WH_DNA-bd_sf"/>
</dbReference>
<dbReference type="PANTHER" id="PTHR22683:SF41">
    <property type="entry name" value="DNA TRANSLOCASE FTSK"/>
    <property type="match status" value="1"/>
</dbReference>
<evidence type="ECO:0000256" key="2">
    <source>
        <dbReference type="ARBA" id="ARBA00006474"/>
    </source>
</evidence>
<reference evidence="15 16" key="1">
    <citation type="submission" date="2018-01" db="EMBL/GenBank/DDBJ databases">
        <title>Genomic Encyclopedia of Type Strains, Phase III (KMG-III): the genomes of soil and plant-associated and newly described type strains.</title>
        <authorList>
            <person name="Whitman W."/>
        </authorList>
    </citation>
    <scope>NUCLEOTIDE SEQUENCE [LARGE SCALE GENOMIC DNA]</scope>
    <source>
        <strain evidence="15 16">JCM 18070</strain>
    </source>
</reference>
<dbReference type="GO" id="GO:0051301">
    <property type="term" value="P:cell division"/>
    <property type="evidence" value="ECO:0007669"/>
    <property type="project" value="UniProtKB-KW"/>
</dbReference>
<keyword evidence="5" id="KW-0159">Chromosome partition</keyword>
<dbReference type="SUPFAM" id="SSF52540">
    <property type="entry name" value="P-loop containing nucleoside triphosphate hydrolases"/>
    <property type="match status" value="1"/>
</dbReference>
<dbReference type="SMART" id="SM00843">
    <property type="entry name" value="Ftsk_gamma"/>
    <property type="match status" value="1"/>
</dbReference>
<keyword evidence="6 11" id="KW-0067">ATP-binding</keyword>
<evidence type="ECO:0000256" key="1">
    <source>
        <dbReference type="ARBA" id="ARBA00004533"/>
    </source>
</evidence>
<dbReference type="InterPro" id="IPR050206">
    <property type="entry name" value="FtsK/SpoIIIE/SftA"/>
</dbReference>
<evidence type="ECO:0000256" key="4">
    <source>
        <dbReference type="ARBA" id="ARBA00022741"/>
    </source>
</evidence>
<dbReference type="GO" id="GO:0005524">
    <property type="term" value="F:ATP binding"/>
    <property type="evidence" value="ECO:0007669"/>
    <property type="project" value="UniProtKB-UniRule"/>
</dbReference>
<dbReference type="Pfam" id="PF09397">
    <property type="entry name" value="FtsK_gamma"/>
    <property type="match status" value="1"/>
</dbReference>
<evidence type="ECO:0000256" key="8">
    <source>
        <dbReference type="ARBA" id="ARBA00023306"/>
    </source>
</evidence>
<dbReference type="CDD" id="cd01127">
    <property type="entry name" value="TrwB_TraG_TraD_VirD4"/>
    <property type="match status" value="1"/>
</dbReference>
<evidence type="ECO:0000259" key="14">
    <source>
        <dbReference type="PROSITE" id="PS50901"/>
    </source>
</evidence>
<keyword evidence="13" id="KW-1133">Transmembrane helix</keyword>
<dbReference type="SUPFAM" id="SSF46785">
    <property type="entry name" value="Winged helix' DNA-binding domain"/>
    <property type="match status" value="1"/>
</dbReference>
<feature type="region of interest" description="Disordered" evidence="12">
    <location>
        <begin position="283"/>
        <end position="312"/>
    </location>
</feature>
<name>A0A2S4MM48_9BURK</name>
<dbReference type="EMBL" id="PQGA01000001">
    <property type="protein sequence ID" value="POR55715.1"/>
    <property type="molecule type" value="Genomic_DNA"/>
</dbReference>
<dbReference type="Gene3D" id="3.40.50.300">
    <property type="entry name" value="P-loop containing nucleotide triphosphate hydrolases"/>
    <property type="match status" value="1"/>
</dbReference>
<comment type="function">
    <text evidence="9">Essential cell division protein that coordinates cell division and chromosome segregation. The N-terminus is involved in assembly of the cell-division machinery. The C-terminus functions as a DNA motor that moves dsDNA in an ATP-dependent manner towards the dif recombination site, which is located within the replication terminus region. Translocation stops specifically at Xer-dif sites, where FtsK interacts with the Xer recombinase, allowing activation of chromosome unlinking by recombination. FtsK orienting polar sequences (KOPS) guide the direction of DNA translocation. FtsK can remove proteins from DNA as it translocates, but translocation stops specifically at XerCD-dif site, thereby preventing removal of XerC and XerD from dif.</text>
</comment>
<comment type="subunit">
    <text evidence="10">Homohexamer. Forms a ring that surrounds DNA.</text>
</comment>
<evidence type="ECO:0000256" key="3">
    <source>
        <dbReference type="ARBA" id="ARBA00022618"/>
    </source>
</evidence>
<keyword evidence="13" id="KW-0812">Transmembrane</keyword>
<feature type="binding site" evidence="11">
    <location>
        <begin position="1329"/>
        <end position="1336"/>
    </location>
    <ligand>
        <name>ATP</name>
        <dbReference type="ChEBI" id="CHEBI:30616"/>
    </ligand>
</feature>
<evidence type="ECO:0000256" key="13">
    <source>
        <dbReference type="SAM" id="Phobius"/>
    </source>
</evidence>
<evidence type="ECO:0000256" key="11">
    <source>
        <dbReference type="PROSITE-ProRule" id="PRU00289"/>
    </source>
</evidence>
<comment type="caution">
    <text evidence="15">The sequence shown here is derived from an EMBL/GenBank/DDBJ whole genome shotgun (WGS) entry which is preliminary data.</text>
</comment>
<dbReference type="GO" id="GO:0005886">
    <property type="term" value="C:plasma membrane"/>
    <property type="evidence" value="ECO:0007669"/>
    <property type="project" value="UniProtKB-SubCell"/>
</dbReference>
<keyword evidence="7" id="KW-0238">DNA-binding</keyword>
<feature type="region of interest" description="Disordered" evidence="12">
    <location>
        <begin position="565"/>
        <end position="586"/>
    </location>
</feature>
<dbReference type="Gene3D" id="3.30.980.40">
    <property type="match status" value="1"/>
</dbReference>
<proteinExistence type="inferred from homology"/>
<feature type="region of interest" description="Disordered" evidence="12">
    <location>
        <begin position="183"/>
        <end position="219"/>
    </location>
</feature>
<dbReference type="FunFam" id="3.40.50.300:FF:000209">
    <property type="entry name" value="Cell division protein FtsK"/>
    <property type="match status" value="1"/>
</dbReference>
<keyword evidence="13" id="KW-0472">Membrane</keyword>
<dbReference type="PANTHER" id="PTHR22683">
    <property type="entry name" value="SPORULATION PROTEIN RELATED"/>
    <property type="match status" value="1"/>
</dbReference>
<feature type="region of interest" description="Disordered" evidence="12">
    <location>
        <begin position="815"/>
        <end position="840"/>
    </location>
</feature>
<dbReference type="Gene3D" id="1.10.10.10">
    <property type="entry name" value="Winged helix-like DNA-binding domain superfamily/Winged helix DNA-binding domain"/>
    <property type="match status" value="1"/>
</dbReference>
<evidence type="ECO:0000256" key="10">
    <source>
        <dbReference type="ARBA" id="ARBA00025923"/>
    </source>
</evidence>
<feature type="domain" description="FtsK" evidence="14">
    <location>
        <begin position="1312"/>
        <end position="1521"/>
    </location>
</feature>
<dbReference type="Proteomes" id="UP000237381">
    <property type="component" value="Unassembled WGS sequence"/>
</dbReference>
<dbReference type="SMART" id="SM00382">
    <property type="entry name" value="AAA"/>
    <property type="match status" value="1"/>
</dbReference>
<feature type="transmembrane region" description="Helical" evidence="13">
    <location>
        <begin position="7"/>
        <end position="24"/>
    </location>
</feature>
<dbReference type="OrthoDB" id="9807790at2"/>
<dbReference type="InterPro" id="IPR002543">
    <property type="entry name" value="FtsK_dom"/>
</dbReference>
<evidence type="ECO:0000256" key="7">
    <source>
        <dbReference type="ARBA" id="ARBA00023125"/>
    </source>
</evidence>
<keyword evidence="4 11" id="KW-0547">Nucleotide-binding</keyword>
<gene>
    <name evidence="15" type="ORF">B0G62_101109</name>
</gene>
<evidence type="ECO:0000256" key="6">
    <source>
        <dbReference type="ARBA" id="ARBA00022840"/>
    </source>
</evidence>
<feature type="transmembrane region" description="Helical" evidence="13">
    <location>
        <begin position="80"/>
        <end position="102"/>
    </location>
</feature>
<dbReference type="Pfam" id="PF17854">
    <property type="entry name" value="FtsK_alpha"/>
    <property type="match status" value="1"/>
</dbReference>
<dbReference type="GO" id="GO:0003677">
    <property type="term" value="F:DNA binding"/>
    <property type="evidence" value="ECO:0007669"/>
    <property type="project" value="UniProtKB-KW"/>
</dbReference>
<evidence type="ECO:0000256" key="5">
    <source>
        <dbReference type="ARBA" id="ARBA00022829"/>
    </source>
</evidence>
<comment type="subcellular location">
    <subcellularLocation>
        <location evidence="1">Cell inner membrane</location>
    </subcellularLocation>
</comment>
<keyword evidence="8" id="KW-0131">Cell cycle</keyword>
<dbReference type="GO" id="GO:0007059">
    <property type="term" value="P:chromosome segregation"/>
    <property type="evidence" value="ECO:0007669"/>
    <property type="project" value="UniProtKB-KW"/>
</dbReference>
<protein>
    <submittedName>
        <fullName evidence="15">DNA translocase FtsK</fullName>
    </submittedName>
</protein>
<evidence type="ECO:0000256" key="9">
    <source>
        <dbReference type="ARBA" id="ARBA00024784"/>
    </source>
</evidence>
<feature type="region of interest" description="Disordered" evidence="12">
    <location>
        <begin position="233"/>
        <end position="270"/>
    </location>
</feature>
<feature type="compositionally biased region" description="Low complexity" evidence="12">
    <location>
        <begin position="572"/>
        <end position="586"/>
    </location>
</feature>
<dbReference type="InterPro" id="IPR003593">
    <property type="entry name" value="AAA+_ATPase"/>
</dbReference>
<dbReference type="InterPro" id="IPR036388">
    <property type="entry name" value="WH-like_DNA-bd_sf"/>
</dbReference>
<feature type="region of interest" description="Disordered" evidence="12">
    <location>
        <begin position="352"/>
        <end position="403"/>
    </location>
</feature>
<sequence>MHTVVPGWFGLSAVWFIPLIWRLVKSVLPGGAGLRGPGTIRLWLGFFCVLLSSCALEASLLHIGGFDALGHAIADGLGKLIGHVAAPLAVAALFFVSLPWLIDFRWRDFFVWADVSLGLGLNIRPSRDDDDDGERVSRRSRRAAQDGAKASGASSGISAGLAGLGSLGSALGLGGGLAAGDGPNIGSGAGTPVPHDDTRRKRPTVWRPQMPGKRAAAGAATAAGAAAANAAPGADAARGTGVAPMDNSPWRSEPDFASPPPSPAAAWARSEPTAPLGWLREGQPAARAPMPSAPQTGAMAGEARRASVGGPNGMASASPFAADVQRQAMTGLGGVAVAAAGAGAQGAALAGTGAAAGGAPSWRLAPGRPASGAATPGLSPIHSQGSAPIRAPSMRPPAPVAAQAAPMASMASMMPRSPVPNAPHVPNAVDPIVSPYSSPAPARRSAPPPVAGSTAARAAAAAAPQPRLQAKPARPFVWPTKTTPSTALRTPATISPPLSAPISAPLSAPMGTPIAEVSPVAPAYSRPATPAAAAPQAPLSSSVLETLRSIEENAARWTSLAGASLARRSGVEDTAAPTEAPAEADALAPFTQPVSSVLHESPEAEADASTPAGHAQFPLAAPRIALPVDSIESVKSVETLEHSEAVASEEPETPAQALLDTSSAAVHRPVPETQDATVAVPEAIQAESGPAAVTPLEAVEPPVETTPRADNTLPDFLIGADENAPASTEPTQPAAPVEASITWPSFDKGMPWVLLDDEPVEAVADETAIASPAQLDSTHADGVAQAPAHEVTPQAQAIESTSNIVRFPRLASAPVPVAQPEEEIEPPVAEPQDAHEPDTRFVTPQPEAAETHVPAVDEFTAAFSAALPTFIARAAAEEEAKAADEALVPAETPAETPAIAEAIRDEVRLESVVATAAPTQHEETPAIEAAPVEPEPEHPPVVETAHAASAPVENVPVAAPAESQPATAPFDIAAMVTPTVASEAIGTIAPAMDAAQTVAAATGAMTPAPAAASTSEAVEVEPAMPAWHMPIVQLPAAPAPVPNLPVVPVAPPWEPALTPASAPFVPAAPIEAAPLAPVPAAPAWHLPAEPIAGASFAPIAPIAAPAPAATLTPPWEQTQAPTPAIAPTAFASAAPIEAATPALSPAPAPAPEPARPPVRGHAPTSFEFQPLSASAVELPGFDLLEPSSAEIEYVSEEKLAETSQLIEQRLQEFKVPVTVVGASAGPVITRFEVEPALGVRGSQIVGLMKDLSRGLGLTSIRVVETIPGKTCMGLELPNAKRQMIRLSEILESTPYQRSQSKLTIALGKDIVGHPIVTDLAKAPHMLVAGTTGSGKSVAINAMILSLLYKATPEDVRLIMIDPKMLELSVYEGIPHLLAPVVTDMKLAANALNWCVGEMEKRYRLMSAVGVRNLAGFNQKIRDAEANERKIGNPFSLTPEAPEPLSALPMIVVVIDELADLMMVAGKKIEELIARLAQKARAAGIHLILATQRPSVDVITGLIKANIPTRVAFQVSSKIDSRTILDQMGAESLLGQGDMLFLPPGTGYPQRVHGAFVADEEVHAVVEYLKQFGEPEYVEGILDGPASEGAPQDLFGESPEAEADPLYDEAVAFVVRTRRASISSVQRQLRIGYNRAARLVEQMEAAGLVSPMGINGSREVLVPGQPE</sequence>
<feature type="compositionally biased region" description="Low complexity" evidence="12">
    <location>
        <begin position="436"/>
        <end position="475"/>
    </location>
</feature>